<reference evidence="2 3" key="1">
    <citation type="submission" date="2018-07" db="EMBL/GenBank/DDBJ databases">
        <title>Ureaplasma urealyticum 1000 the multidrug-resistant clinical isolate obtained from scrapings of the urogenital tract of a woman with inflammatory diseases of the reproductive organs.</title>
        <authorList>
            <person name="Kolesnikova E.A."/>
            <person name="Alekseeva A.E."/>
            <person name="Brusnigina N.F."/>
            <person name="Makhova M.A."/>
        </authorList>
    </citation>
    <scope>NUCLEOTIDE SEQUENCE [LARGE SCALE GENOMIC DNA]</scope>
    <source>
        <strain evidence="2 3">1000</strain>
    </source>
</reference>
<dbReference type="NCBIfam" id="NF045891">
    <property type="entry name" value="ICE_Mbov_0400"/>
    <property type="match status" value="1"/>
</dbReference>
<accession>A0AAP9ACV7</accession>
<name>A0AAP9ACV7_UREUR</name>
<dbReference type="Proteomes" id="UP000318231">
    <property type="component" value="Chromosome"/>
</dbReference>
<dbReference type="EMBL" id="QOKT01000006">
    <property type="protein sequence ID" value="RCJ01370.1"/>
    <property type="molecule type" value="Genomic_DNA"/>
</dbReference>
<protein>
    <submittedName>
        <fullName evidence="1">Uncharacterized protein</fullName>
    </submittedName>
</protein>
<gene>
    <name evidence="2" type="ORF">DSQ42_00980</name>
    <name evidence="1" type="ORF">FJM05_00980</name>
</gene>
<sequence>MYKEILIKNSSANYIVSDPFENMIDAFPIILFENNNYVYYLAGQNAYLPSQMRRWKNWDEILVNKNDLSKEDFLYKDIYINLFQIYITKKTNLTKYTNNQLNFVLTKNDFKKELWDKLIYIPIKKLINTQKPQILLFEIFKKQDQKYHSALLFANKNVLKKFYLNSATRVNYEDVINLAFEKLETLQKLSKTTKVKKHLTNLKKY</sequence>
<evidence type="ECO:0000313" key="2">
    <source>
        <dbReference type="EMBL" id="RCJ01370.1"/>
    </source>
</evidence>
<dbReference type="AlphaFoldDB" id="A0AAP9ACV7"/>
<reference evidence="1 4" key="2">
    <citation type="submission" date="2019-07" db="EMBL/GenBank/DDBJ databases">
        <title>Comparative genomics of three clinical Ureaplasma species: analysis of their core genomes and virulence factors.</title>
        <authorList>
            <person name="Yang T."/>
            <person name="Zhang Y."/>
            <person name="Li X."/>
            <person name="Kong Y."/>
            <person name="Yu H."/>
            <person name="Ruan Z."/>
            <person name="Xie X."/>
            <person name="Zhang J."/>
        </authorList>
    </citation>
    <scope>NUCLEOTIDE SEQUENCE [LARGE SCALE GENOMIC DNA]</scope>
    <source>
        <strain evidence="1 4">132</strain>
    </source>
</reference>
<dbReference type="Proteomes" id="UP000253077">
    <property type="component" value="Unassembled WGS sequence"/>
</dbReference>
<dbReference type="RefSeq" id="WP_004026109.1">
    <property type="nucleotide sequence ID" value="NZ_CP041200.1"/>
</dbReference>
<evidence type="ECO:0000313" key="3">
    <source>
        <dbReference type="Proteomes" id="UP000253077"/>
    </source>
</evidence>
<evidence type="ECO:0000313" key="1">
    <source>
        <dbReference type="EMBL" id="QDI64774.1"/>
    </source>
</evidence>
<dbReference type="GeneID" id="93848681"/>
<organism evidence="1 4">
    <name type="scientific">Ureaplasma urealyticum</name>
    <name type="common">Ureaplasma urealyticum biotype 2</name>
    <dbReference type="NCBI Taxonomy" id="2130"/>
    <lineage>
        <taxon>Bacteria</taxon>
        <taxon>Bacillati</taxon>
        <taxon>Mycoplasmatota</taxon>
        <taxon>Mycoplasmoidales</taxon>
        <taxon>Mycoplasmoidaceae</taxon>
        <taxon>Ureaplasma</taxon>
    </lineage>
</organism>
<dbReference type="EMBL" id="CP041200">
    <property type="protein sequence ID" value="QDI64774.1"/>
    <property type="molecule type" value="Genomic_DNA"/>
</dbReference>
<evidence type="ECO:0000313" key="4">
    <source>
        <dbReference type="Proteomes" id="UP000318231"/>
    </source>
</evidence>
<proteinExistence type="predicted"/>